<evidence type="ECO:0000256" key="2">
    <source>
        <dbReference type="ARBA" id="ARBA00010147"/>
    </source>
</evidence>
<dbReference type="InterPro" id="IPR018378">
    <property type="entry name" value="C-type_lectin_CS"/>
</dbReference>
<evidence type="ECO:0000256" key="6">
    <source>
        <dbReference type="ARBA" id="ARBA00022837"/>
    </source>
</evidence>
<comment type="function">
    <text evidence="1">Acts as a defensive agent. Recognizes blood group fucosylated oligosaccharides including A, B, H and Lewis B-type antigens. Does not recognize Lewis A antigen and has low affinity for monovalent haptens.</text>
</comment>
<evidence type="ECO:0000256" key="3">
    <source>
        <dbReference type="ARBA" id="ARBA00011233"/>
    </source>
</evidence>
<dbReference type="SUPFAM" id="SSF56436">
    <property type="entry name" value="C-type lectin-like"/>
    <property type="match status" value="1"/>
</dbReference>
<name>A0A6P4Y2R1_BRABE</name>
<dbReference type="PANTHER" id="PTHR45713:SF6">
    <property type="entry name" value="F5_8 TYPE C DOMAIN-CONTAINING PROTEIN"/>
    <property type="match status" value="1"/>
</dbReference>
<dbReference type="GO" id="GO:0042806">
    <property type="term" value="F:fucose binding"/>
    <property type="evidence" value="ECO:0007669"/>
    <property type="project" value="UniProtKB-ARBA"/>
</dbReference>
<dbReference type="InterPro" id="IPR051941">
    <property type="entry name" value="BG_Antigen-Binding_Lectin"/>
</dbReference>
<keyword evidence="9" id="KW-1185">Reference proteome</keyword>
<evidence type="ECO:0000256" key="7">
    <source>
        <dbReference type="ARBA" id="ARBA00023157"/>
    </source>
</evidence>
<evidence type="ECO:0000313" key="10">
    <source>
        <dbReference type="RefSeq" id="XP_019616699.1"/>
    </source>
</evidence>
<dbReference type="Proteomes" id="UP000515135">
    <property type="component" value="Unplaced"/>
</dbReference>
<reference evidence="10" key="1">
    <citation type="submission" date="2025-08" db="UniProtKB">
        <authorList>
            <consortium name="RefSeq"/>
        </authorList>
    </citation>
    <scope>IDENTIFICATION</scope>
    <source>
        <tissue evidence="10">Gonad</tissue>
    </source>
</reference>
<dbReference type="GeneID" id="109464206"/>
<dbReference type="Gene3D" id="3.10.100.10">
    <property type="entry name" value="Mannose-Binding Protein A, subunit A"/>
    <property type="match status" value="1"/>
</dbReference>
<proteinExistence type="inferred from homology"/>
<dbReference type="OrthoDB" id="547680at2759"/>
<dbReference type="Pfam" id="PF00059">
    <property type="entry name" value="Lectin_C"/>
    <property type="match status" value="1"/>
</dbReference>
<evidence type="ECO:0000256" key="4">
    <source>
        <dbReference type="ARBA" id="ARBA00022723"/>
    </source>
</evidence>
<dbReference type="GO" id="GO:0046872">
    <property type="term" value="F:metal ion binding"/>
    <property type="evidence" value="ECO:0007669"/>
    <property type="project" value="UniProtKB-KW"/>
</dbReference>
<dbReference type="PROSITE" id="PS50041">
    <property type="entry name" value="C_TYPE_LECTIN_2"/>
    <property type="match status" value="1"/>
</dbReference>
<dbReference type="PANTHER" id="PTHR45713">
    <property type="entry name" value="FTP DOMAIN-CONTAINING PROTEIN"/>
    <property type="match status" value="1"/>
</dbReference>
<organism evidence="9 10">
    <name type="scientific">Branchiostoma belcheri</name>
    <name type="common">Amphioxus</name>
    <dbReference type="NCBI Taxonomy" id="7741"/>
    <lineage>
        <taxon>Eukaryota</taxon>
        <taxon>Metazoa</taxon>
        <taxon>Chordata</taxon>
        <taxon>Cephalochordata</taxon>
        <taxon>Leptocardii</taxon>
        <taxon>Amphioxiformes</taxon>
        <taxon>Branchiostomatidae</taxon>
        <taxon>Branchiostoma</taxon>
    </lineage>
</organism>
<accession>A0A6P4Y2R1</accession>
<gene>
    <name evidence="10" type="primary">LOC109464206</name>
</gene>
<dbReference type="Gene3D" id="2.60.120.260">
    <property type="entry name" value="Galactose-binding domain-like"/>
    <property type="match status" value="1"/>
</dbReference>
<dbReference type="CDD" id="cd00037">
    <property type="entry name" value="CLECT"/>
    <property type="match status" value="1"/>
</dbReference>
<keyword evidence="7" id="KW-1015">Disulfide bond</keyword>
<keyword evidence="5" id="KW-0430">Lectin</keyword>
<keyword evidence="4" id="KW-0479">Metal-binding</keyword>
<dbReference type="InterPro" id="IPR008979">
    <property type="entry name" value="Galactose-bd-like_sf"/>
</dbReference>
<dbReference type="GO" id="GO:0010185">
    <property type="term" value="P:regulation of cellular defense response"/>
    <property type="evidence" value="ECO:0007669"/>
    <property type="project" value="UniProtKB-ARBA"/>
</dbReference>
<dbReference type="SMART" id="SM00607">
    <property type="entry name" value="FTP"/>
    <property type="match status" value="1"/>
</dbReference>
<sequence>MTLCSYVFFLPHDVKRTGFDQVQKTTESRHSTMQEGDRYHSLGCWKDHSSRAIPTLEGLDSGLGDMHNYKTRSNAVEKCYQAAKSRSFTVFAVQYGGQCFGSADGHNTYCKYGRSTACQADGKGGTWANEVYRISTRTVNIALGKTAVQSSNENVLGKEWNARLAVDGNTDSNHYHGSCTHTTAAGETNPSWWVDLGQPYAIERVLIFNRMDCCQERLNPFNIHIGDSDQVSTNPRCGGDHRIDVKKPSISVSCQGMKGRYVGVRLPGYNRILSLCEVNVLSVGSNVRTDGCQHGYIRVGWRCIRLVPIQKSFPDAEQACVEEGATLAMPKTKEWDHALRHLVKTSGGNFDQTWIGMRVIGTGIRFDMYELKSVDGLPLGQYRGWHPGEPASVKYLGSGDSLCVQYWYSGRTADPMWDDADCNAKNPYICQSSPA</sequence>
<evidence type="ECO:0000259" key="8">
    <source>
        <dbReference type="PROSITE" id="PS50041"/>
    </source>
</evidence>
<evidence type="ECO:0000256" key="5">
    <source>
        <dbReference type="ARBA" id="ARBA00022734"/>
    </source>
</evidence>
<protein>
    <submittedName>
        <fullName evidence="10">Uncharacterized protein LOC109464206</fullName>
    </submittedName>
</protein>
<evidence type="ECO:0000313" key="9">
    <source>
        <dbReference type="Proteomes" id="UP000515135"/>
    </source>
</evidence>
<dbReference type="InterPro" id="IPR006585">
    <property type="entry name" value="FTP1"/>
</dbReference>
<dbReference type="Pfam" id="PF22633">
    <property type="entry name" value="F5_F8_type_C_2"/>
    <property type="match status" value="1"/>
</dbReference>
<feature type="domain" description="C-type lectin" evidence="8">
    <location>
        <begin position="299"/>
        <end position="431"/>
    </location>
</feature>
<comment type="subunit">
    <text evidence="3">Homotrimer.</text>
</comment>
<evidence type="ECO:0000256" key="1">
    <source>
        <dbReference type="ARBA" id="ARBA00002219"/>
    </source>
</evidence>
<comment type="similarity">
    <text evidence="2">Belongs to the fucolectin family.</text>
</comment>
<dbReference type="InterPro" id="IPR016186">
    <property type="entry name" value="C-type_lectin-like/link_sf"/>
</dbReference>
<dbReference type="GO" id="GO:0001868">
    <property type="term" value="P:regulation of complement activation, lectin pathway"/>
    <property type="evidence" value="ECO:0007669"/>
    <property type="project" value="UniProtKB-ARBA"/>
</dbReference>
<dbReference type="FunFam" id="2.60.120.260:FF:000105">
    <property type="entry name" value="Sushi, von Willebrand factor type A, EGF and pentraxin domain-containing protein 1"/>
    <property type="match status" value="1"/>
</dbReference>
<dbReference type="InterPro" id="IPR016187">
    <property type="entry name" value="CTDL_fold"/>
</dbReference>
<dbReference type="RefSeq" id="XP_019616699.1">
    <property type="nucleotide sequence ID" value="XM_019761140.1"/>
</dbReference>
<dbReference type="KEGG" id="bbel:109464206"/>
<dbReference type="SMART" id="SM00034">
    <property type="entry name" value="CLECT"/>
    <property type="match status" value="1"/>
</dbReference>
<dbReference type="PROSITE" id="PS00615">
    <property type="entry name" value="C_TYPE_LECTIN_1"/>
    <property type="match status" value="1"/>
</dbReference>
<dbReference type="AlphaFoldDB" id="A0A6P4Y2R1"/>
<dbReference type="InterPro" id="IPR001304">
    <property type="entry name" value="C-type_lectin-like"/>
</dbReference>
<keyword evidence="6" id="KW-0106">Calcium</keyword>
<dbReference type="SUPFAM" id="SSF49785">
    <property type="entry name" value="Galactose-binding domain-like"/>
    <property type="match status" value="1"/>
</dbReference>